<dbReference type="PROSITE" id="PS50043">
    <property type="entry name" value="HTH_LUXR_2"/>
    <property type="match status" value="1"/>
</dbReference>
<dbReference type="InterPro" id="IPR000792">
    <property type="entry name" value="Tscrpt_reg_LuxR_C"/>
</dbReference>
<evidence type="ECO:0000256" key="2">
    <source>
        <dbReference type="ARBA" id="ARBA00023125"/>
    </source>
</evidence>
<dbReference type="SMART" id="SM00028">
    <property type="entry name" value="TPR"/>
    <property type="match status" value="3"/>
</dbReference>
<reference evidence="5" key="1">
    <citation type="journal article" date="2020" name="mSystems">
        <title>Genome- and Community-Level Interaction Insights into Carbon Utilization and Element Cycling Functions of Hydrothermarchaeota in Hydrothermal Sediment.</title>
        <authorList>
            <person name="Zhou Z."/>
            <person name="Liu Y."/>
            <person name="Xu W."/>
            <person name="Pan J."/>
            <person name="Luo Z.H."/>
            <person name="Li M."/>
        </authorList>
    </citation>
    <scope>NUCLEOTIDE SEQUENCE [LARGE SCALE GENOMIC DNA]</scope>
    <source>
        <strain evidence="5">HyVt-324</strain>
    </source>
</reference>
<keyword evidence="2" id="KW-0238">DNA-binding</keyword>
<dbReference type="Gene3D" id="1.10.10.10">
    <property type="entry name" value="Winged helix-like DNA-binding domain superfamily/Winged helix DNA-binding domain"/>
    <property type="match status" value="1"/>
</dbReference>
<dbReference type="EMBL" id="DRFO01000020">
    <property type="protein sequence ID" value="HDZ56520.1"/>
    <property type="molecule type" value="Genomic_DNA"/>
</dbReference>
<dbReference type="Gene3D" id="1.25.40.10">
    <property type="entry name" value="Tetratricopeptide repeat domain"/>
    <property type="match status" value="1"/>
</dbReference>
<dbReference type="InterPro" id="IPR041617">
    <property type="entry name" value="TPR_MalT"/>
</dbReference>
<organism evidence="5">
    <name type="scientific">Halopseudomonas xinjiangensis</name>
    <dbReference type="NCBI Taxonomy" id="487184"/>
    <lineage>
        <taxon>Bacteria</taxon>
        <taxon>Pseudomonadati</taxon>
        <taxon>Pseudomonadota</taxon>
        <taxon>Gammaproteobacteria</taxon>
        <taxon>Pseudomonadales</taxon>
        <taxon>Pseudomonadaceae</taxon>
        <taxon>Halopseudomonas</taxon>
    </lineage>
</organism>
<dbReference type="Proteomes" id="UP000885703">
    <property type="component" value="Unassembled WGS sequence"/>
</dbReference>
<evidence type="ECO:0000313" key="5">
    <source>
        <dbReference type="EMBL" id="HDZ56520.1"/>
    </source>
</evidence>
<evidence type="ECO:0000256" key="1">
    <source>
        <dbReference type="ARBA" id="ARBA00023015"/>
    </source>
</evidence>
<dbReference type="Pfam" id="PF13191">
    <property type="entry name" value="AAA_16"/>
    <property type="match status" value="1"/>
</dbReference>
<protein>
    <submittedName>
        <fullName evidence="5">Helix-turn-helix transcriptional regulator</fullName>
    </submittedName>
</protein>
<dbReference type="SMART" id="SM00421">
    <property type="entry name" value="HTH_LUXR"/>
    <property type="match status" value="1"/>
</dbReference>
<dbReference type="InterPro" id="IPR027417">
    <property type="entry name" value="P-loop_NTPase"/>
</dbReference>
<dbReference type="GO" id="GO:0006355">
    <property type="term" value="P:regulation of DNA-templated transcription"/>
    <property type="evidence" value="ECO:0007669"/>
    <property type="project" value="InterPro"/>
</dbReference>
<dbReference type="Pfam" id="PF00196">
    <property type="entry name" value="GerE"/>
    <property type="match status" value="1"/>
</dbReference>
<keyword evidence="3" id="KW-0804">Transcription</keyword>
<dbReference type="InterPro" id="IPR036388">
    <property type="entry name" value="WH-like_DNA-bd_sf"/>
</dbReference>
<dbReference type="AlphaFoldDB" id="A0A7V1FRL1"/>
<dbReference type="SUPFAM" id="SSF52540">
    <property type="entry name" value="P-loop containing nucleoside triphosphate hydrolases"/>
    <property type="match status" value="1"/>
</dbReference>
<dbReference type="Pfam" id="PF25873">
    <property type="entry name" value="WHD_MalT"/>
    <property type="match status" value="1"/>
</dbReference>
<dbReference type="PANTHER" id="PTHR44688">
    <property type="entry name" value="DNA-BINDING TRANSCRIPTIONAL ACTIVATOR DEVR_DOSR"/>
    <property type="match status" value="1"/>
</dbReference>
<dbReference type="Pfam" id="PF17874">
    <property type="entry name" value="TPR_MalT"/>
    <property type="match status" value="1"/>
</dbReference>
<evidence type="ECO:0000259" key="4">
    <source>
        <dbReference type="PROSITE" id="PS50043"/>
    </source>
</evidence>
<dbReference type="CDD" id="cd06170">
    <property type="entry name" value="LuxR_C_like"/>
    <property type="match status" value="1"/>
</dbReference>
<dbReference type="InterPro" id="IPR003593">
    <property type="entry name" value="AAA+_ATPase"/>
</dbReference>
<dbReference type="InterPro" id="IPR041664">
    <property type="entry name" value="AAA_16"/>
</dbReference>
<gene>
    <name evidence="5" type="ORF">ENH64_08600</name>
</gene>
<dbReference type="PROSITE" id="PS00622">
    <property type="entry name" value="HTH_LUXR_1"/>
    <property type="match status" value="1"/>
</dbReference>
<dbReference type="SUPFAM" id="SSF48452">
    <property type="entry name" value="TPR-like"/>
    <property type="match status" value="1"/>
</dbReference>
<dbReference type="InterPro" id="IPR059106">
    <property type="entry name" value="WHD_MalT"/>
</dbReference>
<dbReference type="InterPro" id="IPR019734">
    <property type="entry name" value="TPR_rpt"/>
</dbReference>
<evidence type="ECO:0000256" key="3">
    <source>
        <dbReference type="ARBA" id="ARBA00023163"/>
    </source>
</evidence>
<feature type="domain" description="HTH luxR-type" evidence="4">
    <location>
        <begin position="851"/>
        <end position="916"/>
    </location>
</feature>
<sequence>MTCIACSRYTGRMASLTPFYPGKIFRPPLPADHLPRPDLMSAFNQAGSRRLVLVTAPAGFGKSTLAIEYCEQLDAAWHCVWIALDAQDAQPGQFMRSVVTGLRSVYPLLGDAELTLLQQSHSQQPLDIEQLMLAILAKLAEQHPADQPAVLVLDDYHLVQSPHCDRLCALLLDHLPASFQLLLTSRQRPEWHLARLRLRNQVLEVTEDQLRLSSEASADFLKQAGVAALDPQWSRQILQRNEGWIAGLRLMVVAAEHSIPAPRSFTTSRVSGPLIGEYLLEEVIYGQPDRVQSFLQDIAWLDHFTADLCDSVREAANSAEVIAHLLAHRVFLVPLDHEGKWYRFHHLFSDVLRERAMQGGGQRRRLDLHWRACQWFNAQGRLTEAVEHALAAERPDEAANLVQLLPLDQLLAEQPVSTLLRWKAELPKALQGSSERLVMVHAWTLALACQLEDAEAMLDRLQFFLPQRDAYRQRVLIGQTMCLKGFLARAAGRLEEAVHYCHQSLACLDEREAGSRLMAMLTLADIELCRQRIDSARQWTRTAVELAQRVGNLYFESQVVLMRARLMQARGQVERATRAVRGQLELIEQARPPQGLAIRGRLIVYQGYLLSLLGNRKMALVALQEGIDEARRCRDVHVLLGYCLKAGLLARQADSATEAFDTLTEAERLMHQWDVPPVYYLGWITAIKSDLWMTTGRHELAEHWLPRLRQTYSSSSPAAPPPFFHALSVVVELVYARLLWSKGDQIACESLLRDLLSRLQRTGERLQQLKVLVHLVHLLYLTHRPDAAEQALRMALSLAEEDRLAGLFMPLIQQAPAGLVEALQRASASALRDQLIEMLPSIHQPGGRLTVASLREPLSNRELDVLRCIAQGYSNQQISEALFISLHTVKSHARRINHKLGVARRTQAVAQAKVMGLLA</sequence>
<comment type="caution">
    <text evidence="5">The sequence shown here is derived from an EMBL/GenBank/DDBJ whole genome shotgun (WGS) entry which is preliminary data.</text>
</comment>
<dbReference type="PANTHER" id="PTHR44688:SF16">
    <property type="entry name" value="DNA-BINDING TRANSCRIPTIONAL ACTIVATOR DEVR_DOSR"/>
    <property type="match status" value="1"/>
</dbReference>
<dbReference type="SMART" id="SM00382">
    <property type="entry name" value="AAA"/>
    <property type="match status" value="1"/>
</dbReference>
<dbReference type="GO" id="GO:0003677">
    <property type="term" value="F:DNA binding"/>
    <property type="evidence" value="ECO:0007669"/>
    <property type="project" value="UniProtKB-KW"/>
</dbReference>
<dbReference type="InterPro" id="IPR016032">
    <property type="entry name" value="Sig_transdc_resp-reg_C-effctor"/>
</dbReference>
<dbReference type="SUPFAM" id="SSF46894">
    <property type="entry name" value="C-terminal effector domain of the bipartite response regulators"/>
    <property type="match status" value="1"/>
</dbReference>
<dbReference type="InterPro" id="IPR011990">
    <property type="entry name" value="TPR-like_helical_dom_sf"/>
</dbReference>
<accession>A0A7V1FRL1</accession>
<name>A0A7V1FRL1_9GAMM</name>
<dbReference type="Gene3D" id="3.40.50.300">
    <property type="entry name" value="P-loop containing nucleotide triphosphate hydrolases"/>
    <property type="match status" value="1"/>
</dbReference>
<proteinExistence type="predicted"/>
<keyword evidence="1" id="KW-0805">Transcription regulation</keyword>
<dbReference type="PRINTS" id="PR00038">
    <property type="entry name" value="HTHLUXR"/>
</dbReference>